<evidence type="ECO:0000313" key="2">
    <source>
        <dbReference type="EMBL" id="MBO0354489.1"/>
    </source>
</evidence>
<comment type="caution">
    <text evidence="2">The sequence shown here is derived from an EMBL/GenBank/DDBJ whole genome shotgun (WGS) entry which is preliminary data.</text>
</comment>
<proteinExistence type="predicted"/>
<evidence type="ECO:0000259" key="1">
    <source>
        <dbReference type="Pfam" id="PF13683"/>
    </source>
</evidence>
<accession>A0ABS3G607</accession>
<feature type="domain" description="Integrase catalytic" evidence="1">
    <location>
        <begin position="2"/>
        <end position="38"/>
    </location>
</feature>
<dbReference type="Pfam" id="PF13683">
    <property type="entry name" value="rve_3"/>
    <property type="match status" value="1"/>
</dbReference>
<dbReference type="InterPro" id="IPR001584">
    <property type="entry name" value="Integrase_cat-core"/>
</dbReference>
<evidence type="ECO:0000313" key="3">
    <source>
        <dbReference type="Proteomes" id="UP000664044"/>
    </source>
</evidence>
<dbReference type="EMBL" id="JAFLNL010000005">
    <property type="protein sequence ID" value="MBO0354489.1"/>
    <property type="molecule type" value="Genomic_DNA"/>
</dbReference>
<dbReference type="Proteomes" id="UP000664044">
    <property type="component" value="Unassembled WGS sequence"/>
</dbReference>
<reference evidence="2 3" key="1">
    <citation type="submission" date="2021-03" db="EMBL/GenBank/DDBJ databases">
        <title>Muricauda lutimaris sp. nov. and Muricauda ruestringensis sp. nov, two marine members of the Flavobacteriaceae isolated from deep sea sediments of Western Pacific.</title>
        <authorList>
            <person name="Zhao S."/>
            <person name="Liu R."/>
        </authorList>
    </citation>
    <scope>NUCLEOTIDE SEQUENCE [LARGE SCALE GENOMIC DNA]</scope>
    <source>
        <strain evidence="2 3">BC31-1-A7</strain>
    </source>
</reference>
<keyword evidence="3" id="KW-1185">Reference proteome</keyword>
<gene>
    <name evidence="2" type="ORF">J0656_10720</name>
</gene>
<name>A0ABS3G607_9FLAO</name>
<organism evidence="2 3">
    <name type="scientific">Flagellimonas aurea</name>
    <dbReference type="NCBI Taxonomy" id="2915619"/>
    <lineage>
        <taxon>Bacteria</taxon>
        <taxon>Pseudomonadati</taxon>
        <taxon>Bacteroidota</taxon>
        <taxon>Flavobacteriia</taxon>
        <taxon>Flavobacteriales</taxon>
        <taxon>Flavobacteriaceae</taxon>
        <taxon>Flagellimonas</taxon>
    </lineage>
</organism>
<protein>
    <submittedName>
        <fullName evidence="2">Transposase</fullName>
    </submittedName>
</protein>
<sequence length="82" mass="9772">MLDVHLFEDISQVHLLTGEWIKDYNGKRPHEALEGITPERYEKEFSSKQACLEEQKKSSNQWSEKREGYRVKKVNHLSVRKK</sequence>